<evidence type="ECO:0000313" key="1">
    <source>
        <dbReference type="EMBL" id="TRY69918.1"/>
    </source>
</evidence>
<reference evidence="1 2" key="1">
    <citation type="journal article" date="2018" name="Nat. Ecol. Evol.">
        <title>Genomic signatures of mitonuclear coevolution across populations of Tigriopus californicus.</title>
        <authorList>
            <person name="Barreto F.S."/>
            <person name="Watson E.T."/>
            <person name="Lima T.G."/>
            <person name="Willett C.S."/>
            <person name="Edmands S."/>
            <person name="Li W."/>
            <person name="Burton R.S."/>
        </authorList>
    </citation>
    <scope>NUCLEOTIDE SEQUENCE [LARGE SCALE GENOMIC DNA]</scope>
    <source>
        <strain evidence="1 2">San Diego</strain>
    </source>
</reference>
<organism evidence="1 2">
    <name type="scientific">Tigriopus californicus</name>
    <name type="common">Marine copepod</name>
    <dbReference type="NCBI Taxonomy" id="6832"/>
    <lineage>
        <taxon>Eukaryota</taxon>
        <taxon>Metazoa</taxon>
        <taxon>Ecdysozoa</taxon>
        <taxon>Arthropoda</taxon>
        <taxon>Crustacea</taxon>
        <taxon>Multicrustacea</taxon>
        <taxon>Hexanauplia</taxon>
        <taxon>Copepoda</taxon>
        <taxon>Harpacticoida</taxon>
        <taxon>Harpacticidae</taxon>
        <taxon>Tigriopus</taxon>
    </lineage>
</organism>
<evidence type="ECO:0000313" key="2">
    <source>
        <dbReference type="Proteomes" id="UP000318571"/>
    </source>
</evidence>
<dbReference type="Proteomes" id="UP000318571">
    <property type="component" value="Chromosome 9"/>
</dbReference>
<protein>
    <recommendedName>
        <fullName evidence="3">F5/8 type C domain-containing protein</fullName>
    </recommendedName>
</protein>
<dbReference type="AlphaFoldDB" id="A0A553NWW8"/>
<dbReference type="SUPFAM" id="SSF49785">
    <property type="entry name" value="Galactose-binding domain-like"/>
    <property type="match status" value="1"/>
</dbReference>
<comment type="caution">
    <text evidence="1">The sequence shown here is derived from an EMBL/GenBank/DDBJ whole genome shotgun (WGS) entry which is preliminary data.</text>
</comment>
<dbReference type="Gene3D" id="2.60.120.260">
    <property type="entry name" value="Galactose-binding domain-like"/>
    <property type="match status" value="1"/>
</dbReference>
<accession>A0A553NWW8</accession>
<proteinExistence type="predicted"/>
<gene>
    <name evidence="1" type="ORF">TCAL_05919</name>
</gene>
<dbReference type="EMBL" id="VCGU01000009">
    <property type="protein sequence ID" value="TRY69918.1"/>
    <property type="molecule type" value="Genomic_DNA"/>
</dbReference>
<sequence length="183" mass="20605">MAGVKGLNQISQFDPETCKTEFATTSGSKTTEVQLRAPNYSTPPVVLEDDARGGSSGSYGSINVFKDSCNVAAGGRMWLADGNDVKFIWDLGSLYKLSKVVFRNSRNFNTNTRHVQEFKVSISRYFGVAVRWIDVLHVENLEHPTLCDPLRHYNFNATLGRYVQFTALTNYRVGAAMHYFRVY</sequence>
<name>A0A553NWW8_TIGCA</name>
<keyword evidence="2" id="KW-1185">Reference proteome</keyword>
<dbReference type="InterPro" id="IPR008979">
    <property type="entry name" value="Galactose-bd-like_sf"/>
</dbReference>
<evidence type="ECO:0008006" key="3">
    <source>
        <dbReference type="Google" id="ProtNLM"/>
    </source>
</evidence>